<dbReference type="EMBL" id="KN833691">
    <property type="protein sequence ID" value="KIK28956.1"/>
    <property type="molecule type" value="Genomic_DNA"/>
</dbReference>
<reference evidence="2" key="2">
    <citation type="submission" date="2015-01" db="EMBL/GenBank/DDBJ databases">
        <title>Evolutionary Origins and Diversification of the Mycorrhizal Mutualists.</title>
        <authorList>
            <consortium name="DOE Joint Genome Institute"/>
            <consortium name="Mycorrhizal Genomics Consortium"/>
            <person name="Kohler A."/>
            <person name="Kuo A."/>
            <person name="Nagy L.G."/>
            <person name="Floudas D."/>
            <person name="Copeland A."/>
            <person name="Barry K.W."/>
            <person name="Cichocki N."/>
            <person name="Veneault-Fourrey C."/>
            <person name="LaButti K."/>
            <person name="Lindquist E.A."/>
            <person name="Lipzen A."/>
            <person name="Lundell T."/>
            <person name="Morin E."/>
            <person name="Murat C."/>
            <person name="Riley R."/>
            <person name="Ohm R."/>
            <person name="Sun H."/>
            <person name="Tunlid A."/>
            <person name="Henrissat B."/>
            <person name="Grigoriev I.V."/>
            <person name="Hibbett D.S."/>
            <person name="Martin F."/>
        </authorList>
    </citation>
    <scope>NUCLEOTIDE SEQUENCE [LARGE SCALE GENOMIC DNA]</scope>
    <source>
        <strain evidence="2">441</strain>
    </source>
</reference>
<dbReference type="HOGENOM" id="CLU_2528332_0_0_1"/>
<protein>
    <submittedName>
        <fullName evidence="1">Uncharacterized protein</fullName>
    </submittedName>
</protein>
<evidence type="ECO:0000313" key="1">
    <source>
        <dbReference type="EMBL" id="KIK28956.1"/>
    </source>
</evidence>
<gene>
    <name evidence="1" type="ORF">PISMIDRAFT_673249</name>
</gene>
<proteinExistence type="predicted"/>
<evidence type="ECO:0000313" key="2">
    <source>
        <dbReference type="Proteomes" id="UP000054018"/>
    </source>
</evidence>
<keyword evidence="2" id="KW-1185">Reference proteome</keyword>
<sequence>MPATSATDTIHSGVTVVVLRVLTSLTYCNSKVAVMHKARSRHMVSVELPKTLERVQCTIKLQDVGHCEKGNWLLYERRGVVPHQ</sequence>
<accession>A0A0C9ZIB8</accession>
<dbReference type="AlphaFoldDB" id="A0A0C9ZIB8"/>
<name>A0A0C9ZIB8_9AGAM</name>
<reference evidence="1 2" key="1">
    <citation type="submission" date="2014-04" db="EMBL/GenBank/DDBJ databases">
        <authorList>
            <consortium name="DOE Joint Genome Institute"/>
            <person name="Kuo A."/>
            <person name="Kohler A."/>
            <person name="Costa M.D."/>
            <person name="Nagy L.G."/>
            <person name="Floudas D."/>
            <person name="Copeland A."/>
            <person name="Barry K.W."/>
            <person name="Cichocki N."/>
            <person name="Veneault-Fourrey C."/>
            <person name="LaButti K."/>
            <person name="Lindquist E.A."/>
            <person name="Lipzen A."/>
            <person name="Lundell T."/>
            <person name="Morin E."/>
            <person name="Murat C."/>
            <person name="Sun H."/>
            <person name="Tunlid A."/>
            <person name="Henrissat B."/>
            <person name="Grigoriev I.V."/>
            <person name="Hibbett D.S."/>
            <person name="Martin F."/>
            <person name="Nordberg H.P."/>
            <person name="Cantor M.N."/>
            <person name="Hua S.X."/>
        </authorList>
    </citation>
    <scope>NUCLEOTIDE SEQUENCE [LARGE SCALE GENOMIC DNA]</scope>
    <source>
        <strain evidence="1 2">441</strain>
    </source>
</reference>
<dbReference type="Proteomes" id="UP000054018">
    <property type="component" value="Unassembled WGS sequence"/>
</dbReference>
<organism evidence="1 2">
    <name type="scientific">Pisolithus microcarpus 441</name>
    <dbReference type="NCBI Taxonomy" id="765257"/>
    <lineage>
        <taxon>Eukaryota</taxon>
        <taxon>Fungi</taxon>
        <taxon>Dikarya</taxon>
        <taxon>Basidiomycota</taxon>
        <taxon>Agaricomycotina</taxon>
        <taxon>Agaricomycetes</taxon>
        <taxon>Agaricomycetidae</taxon>
        <taxon>Boletales</taxon>
        <taxon>Sclerodermatineae</taxon>
        <taxon>Pisolithaceae</taxon>
        <taxon>Pisolithus</taxon>
    </lineage>
</organism>